<evidence type="ECO:0000313" key="5">
    <source>
        <dbReference type="EMBL" id="MBP1048009.1"/>
    </source>
</evidence>
<evidence type="ECO:0000256" key="3">
    <source>
        <dbReference type="RuleBase" id="RU361235"/>
    </source>
</evidence>
<keyword evidence="6" id="KW-1185">Reference proteome</keyword>
<dbReference type="PROSITE" id="PS51257">
    <property type="entry name" value="PROKAR_LIPOPROTEIN"/>
    <property type="match status" value="1"/>
</dbReference>
<keyword evidence="2 3" id="KW-0378">Hydrolase</keyword>
<proteinExistence type="inferred from homology"/>
<dbReference type="InterPro" id="IPR050309">
    <property type="entry name" value="Type-B_Carboxylest/Lipase"/>
</dbReference>
<dbReference type="Proteomes" id="UP000673375">
    <property type="component" value="Unassembled WGS sequence"/>
</dbReference>
<sequence>MKWAAVLAVTVLFIGGCNQQKDAGTDSSESTVAGSEEISTTVVRETAFGKVKGLESEKALVWKGIPYGGDTSGENRWKAPTDPEPWTDELDATEAGSLALQAGSDGVVGSEDALNLDVYRPNNDKEKLPVLVYVHGGNNQTGHAQEISGTSFVSTHDALVVSVNYRLGALGFNPLPALKTGSEEENSGNYTMLDLAKSLDWIRENISNFGGDSENVTIAGFSAGGRDVMAMLISPTFEGKFDKAVSFSGGMTIADEEKSQTVFAEAIAPLVVEDGVKETTEEAEKWLLTSETEVKDYLYDLDGDRLVSLMGNAGIRMSVFPHLYNDGTVIPEDGFDTTSYNSVPLLMLTGEQEFSLFGRFDSYFGEYVADGSIDTDKEISNQYDFVNTYGGQLYSLFNLEDSAQKMSDNYEAPIYGMEILFGENADAVSEEMAKLGSFHGVFVPLLDTDSQNYAGLVTDSYESDGAKELSVMFQNYLFEFISNGDPNGVDLTEWTEWKKDAEKNILFLDADKSTAAAEMGKKEFDYEQVIEAIKKDDSITDEQKKILLAEVMNGRWFSHTLDEEFGNLSTFDK</sequence>
<dbReference type="EC" id="3.1.1.-" evidence="3"/>
<dbReference type="InterPro" id="IPR019826">
    <property type="entry name" value="Carboxylesterase_B_AS"/>
</dbReference>
<dbReference type="InterPro" id="IPR002018">
    <property type="entry name" value="CarbesteraseB"/>
</dbReference>
<evidence type="ECO:0000256" key="1">
    <source>
        <dbReference type="ARBA" id="ARBA00005964"/>
    </source>
</evidence>
<dbReference type="PROSITE" id="PS00122">
    <property type="entry name" value="CARBOXYLESTERASE_B_1"/>
    <property type="match status" value="1"/>
</dbReference>
<protein>
    <recommendedName>
        <fullName evidence="3">Carboxylic ester hydrolase</fullName>
        <ecNumber evidence="3">3.1.1.-</ecNumber>
    </recommendedName>
</protein>
<dbReference type="Gene3D" id="3.40.50.1820">
    <property type="entry name" value="alpha/beta hydrolase"/>
    <property type="match status" value="1"/>
</dbReference>
<organism evidence="5 6">
    <name type="scientific">Enterococcus larvae</name>
    <dbReference type="NCBI Taxonomy" id="2794352"/>
    <lineage>
        <taxon>Bacteria</taxon>
        <taxon>Bacillati</taxon>
        <taxon>Bacillota</taxon>
        <taxon>Bacilli</taxon>
        <taxon>Lactobacillales</taxon>
        <taxon>Enterococcaceae</taxon>
        <taxon>Enterococcus</taxon>
    </lineage>
</organism>
<comment type="similarity">
    <text evidence="1 3">Belongs to the type-B carboxylesterase/lipase family.</text>
</comment>
<dbReference type="InterPro" id="IPR029058">
    <property type="entry name" value="AB_hydrolase_fold"/>
</dbReference>
<dbReference type="PANTHER" id="PTHR11559">
    <property type="entry name" value="CARBOXYLESTERASE"/>
    <property type="match status" value="1"/>
</dbReference>
<evidence type="ECO:0000259" key="4">
    <source>
        <dbReference type="Pfam" id="PF00135"/>
    </source>
</evidence>
<gene>
    <name evidence="5" type="ORF">I6N96_17090</name>
</gene>
<dbReference type="EMBL" id="JAEDXU010000011">
    <property type="protein sequence ID" value="MBP1048009.1"/>
    <property type="molecule type" value="Genomic_DNA"/>
</dbReference>
<dbReference type="Pfam" id="PF00135">
    <property type="entry name" value="COesterase"/>
    <property type="match status" value="1"/>
</dbReference>
<evidence type="ECO:0000256" key="2">
    <source>
        <dbReference type="ARBA" id="ARBA00022801"/>
    </source>
</evidence>
<evidence type="ECO:0000313" key="6">
    <source>
        <dbReference type="Proteomes" id="UP000673375"/>
    </source>
</evidence>
<accession>A0ABS4CQE9</accession>
<name>A0ABS4CQE9_9ENTE</name>
<feature type="domain" description="Carboxylesterase type B" evidence="4">
    <location>
        <begin position="43"/>
        <end position="361"/>
    </location>
</feature>
<dbReference type="SUPFAM" id="SSF53474">
    <property type="entry name" value="alpha/beta-Hydrolases"/>
    <property type="match status" value="1"/>
</dbReference>
<comment type="caution">
    <text evidence="5">The sequence shown here is derived from an EMBL/GenBank/DDBJ whole genome shotgun (WGS) entry which is preliminary data.</text>
</comment>
<reference evidence="5 6" key="1">
    <citation type="submission" date="2020-12" db="EMBL/GenBank/DDBJ databases">
        <title>Vagococcus allomyrinae sp. nov. and Enterococcus lavae sp. nov., isolated from the larvae of Allomyrina dichotoma.</title>
        <authorList>
            <person name="Lee S.D."/>
        </authorList>
    </citation>
    <scope>NUCLEOTIDE SEQUENCE [LARGE SCALE GENOMIC DNA]</scope>
    <source>
        <strain evidence="5 6">BWM-S5</strain>
    </source>
</reference>